<keyword evidence="2" id="KW-1185">Reference proteome</keyword>
<proteinExistence type="predicted"/>
<dbReference type="OrthoDB" id="2668416at2759"/>
<sequence length="104" mass="12354">MKTIYKKRAQYTQINNIMQDLNVIDFHTYLRLDNEILQMLLETVGPEIQRSNTLMPIFNSTDSPESLLDREETMTGNVISGDFRNYYQFLDNEENYLFLMNKAM</sequence>
<comment type="caution">
    <text evidence="1">The sequence shown here is derived from an EMBL/GenBank/DDBJ whole genome shotgun (WGS) entry which is preliminary data.</text>
</comment>
<dbReference type="Proteomes" id="UP000691718">
    <property type="component" value="Unassembled WGS sequence"/>
</dbReference>
<dbReference type="EMBL" id="CAJQZP010000333">
    <property type="protein sequence ID" value="CAG4956704.1"/>
    <property type="molecule type" value="Genomic_DNA"/>
</dbReference>
<evidence type="ECO:0000313" key="1">
    <source>
        <dbReference type="EMBL" id="CAG4956704.1"/>
    </source>
</evidence>
<gene>
    <name evidence="1" type="ORF">PAPOLLO_LOCUS5578</name>
</gene>
<organism evidence="1 2">
    <name type="scientific">Parnassius apollo</name>
    <name type="common">Apollo butterfly</name>
    <name type="synonym">Papilio apollo</name>
    <dbReference type="NCBI Taxonomy" id="110799"/>
    <lineage>
        <taxon>Eukaryota</taxon>
        <taxon>Metazoa</taxon>
        <taxon>Ecdysozoa</taxon>
        <taxon>Arthropoda</taxon>
        <taxon>Hexapoda</taxon>
        <taxon>Insecta</taxon>
        <taxon>Pterygota</taxon>
        <taxon>Neoptera</taxon>
        <taxon>Endopterygota</taxon>
        <taxon>Lepidoptera</taxon>
        <taxon>Glossata</taxon>
        <taxon>Ditrysia</taxon>
        <taxon>Papilionoidea</taxon>
        <taxon>Papilionidae</taxon>
        <taxon>Parnassiinae</taxon>
        <taxon>Parnassini</taxon>
        <taxon>Parnassius</taxon>
        <taxon>Parnassius</taxon>
    </lineage>
</organism>
<dbReference type="AlphaFoldDB" id="A0A8S3WER6"/>
<protein>
    <submittedName>
        <fullName evidence="1">(apollo) hypothetical protein</fullName>
    </submittedName>
</protein>
<evidence type="ECO:0000313" key="2">
    <source>
        <dbReference type="Proteomes" id="UP000691718"/>
    </source>
</evidence>
<reference evidence="1" key="1">
    <citation type="submission" date="2021-04" db="EMBL/GenBank/DDBJ databases">
        <authorList>
            <person name="Tunstrom K."/>
        </authorList>
    </citation>
    <scope>NUCLEOTIDE SEQUENCE</scope>
</reference>
<name>A0A8S3WER6_PARAO</name>
<accession>A0A8S3WER6</accession>